<organism evidence="2">
    <name type="scientific">marine metagenome</name>
    <dbReference type="NCBI Taxonomy" id="408172"/>
    <lineage>
        <taxon>unclassified sequences</taxon>
        <taxon>metagenomes</taxon>
        <taxon>ecological metagenomes</taxon>
    </lineage>
</organism>
<protein>
    <recommendedName>
        <fullName evidence="1">GAF domain-containing protein</fullName>
    </recommendedName>
</protein>
<gene>
    <name evidence="2" type="ORF">METZ01_LOCUS442805</name>
</gene>
<dbReference type="SUPFAM" id="SSF55781">
    <property type="entry name" value="GAF domain-like"/>
    <property type="match status" value="1"/>
</dbReference>
<dbReference type="AlphaFoldDB" id="A0A382Z3B8"/>
<sequence>MKDIFKTYIHYISTKFPSIFLKYLRSQLQRSELRNSSLYEIVKLAHGAKNLDDLYKSIHQNINRLMYAQNIFIALHDENENSLTFPYYVDKYDNFQGTTEKFGESSLTCHCILEGIPILFDKKDLLDFDNATTDNDLDIKPQGTISEYWLGCPLIVGDKTIGAIVVQSYDKNHEISSEDRDLLSFV</sequence>
<name>A0A382Z3B8_9ZZZZ</name>
<feature type="non-terminal residue" evidence="2">
    <location>
        <position position="186"/>
    </location>
</feature>
<feature type="domain" description="GAF" evidence="1">
    <location>
        <begin position="49"/>
        <end position="184"/>
    </location>
</feature>
<dbReference type="Pfam" id="PF13185">
    <property type="entry name" value="GAF_2"/>
    <property type="match status" value="1"/>
</dbReference>
<evidence type="ECO:0000313" key="2">
    <source>
        <dbReference type="EMBL" id="SVD89951.1"/>
    </source>
</evidence>
<evidence type="ECO:0000259" key="1">
    <source>
        <dbReference type="Pfam" id="PF13185"/>
    </source>
</evidence>
<proteinExistence type="predicted"/>
<accession>A0A382Z3B8</accession>
<reference evidence="2" key="1">
    <citation type="submission" date="2018-05" db="EMBL/GenBank/DDBJ databases">
        <authorList>
            <person name="Lanie J.A."/>
            <person name="Ng W.-L."/>
            <person name="Kazmierczak K.M."/>
            <person name="Andrzejewski T.M."/>
            <person name="Davidsen T.M."/>
            <person name="Wayne K.J."/>
            <person name="Tettelin H."/>
            <person name="Glass J.I."/>
            <person name="Rusch D."/>
            <person name="Podicherti R."/>
            <person name="Tsui H.-C.T."/>
            <person name="Winkler M.E."/>
        </authorList>
    </citation>
    <scope>NUCLEOTIDE SEQUENCE</scope>
</reference>
<dbReference type="Gene3D" id="3.30.450.40">
    <property type="match status" value="1"/>
</dbReference>
<dbReference type="InterPro" id="IPR003018">
    <property type="entry name" value="GAF"/>
</dbReference>
<dbReference type="InterPro" id="IPR029016">
    <property type="entry name" value="GAF-like_dom_sf"/>
</dbReference>
<dbReference type="EMBL" id="UINC01180644">
    <property type="protein sequence ID" value="SVD89951.1"/>
    <property type="molecule type" value="Genomic_DNA"/>
</dbReference>